<evidence type="ECO:0000256" key="1">
    <source>
        <dbReference type="SAM" id="SignalP"/>
    </source>
</evidence>
<dbReference type="Gene3D" id="1.50.10.20">
    <property type="match status" value="1"/>
</dbReference>
<evidence type="ECO:0000313" key="3">
    <source>
        <dbReference type="Proteomes" id="UP000590740"/>
    </source>
</evidence>
<comment type="caution">
    <text evidence="2">The sequence shown here is derived from an EMBL/GenBank/DDBJ whole genome shotgun (WGS) entry which is preliminary data.</text>
</comment>
<dbReference type="Pfam" id="PF09492">
    <property type="entry name" value="Pec_lyase"/>
    <property type="match status" value="1"/>
</dbReference>
<reference evidence="2 3" key="1">
    <citation type="submission" date="2020-08" db="EMBL/GenBank/DDBJ databases">
        <title>Genomic Encyclopedia of Type Strains, Phase IV (KMG-IV): sequencing the most valuable type-strain genomes for metagenomic binning, comparative biology and taxonomic classification.</title>
        <authorList>
            <person name="Goeker M."/>
        </authorList>
    </citation>
    <scope>NUCLEOTIDE SEQUENCE [LARGE SCALE GENOMIC DNA]</scope>
    <source>
        <strain evidence="2 3">DSM 12252</strain>
    </source>
</reference>
<keyword evidence="3" id="KW-1185">Reference proteome</keyword>
<dbReference type="NCBIfam" id="TIGR02474">
    <property type="entry name" value="pec_lyase"/>
    <property type="match status" value="1"/>
</dbReference>
<dbReference type="GO" id="GO:0016829">
    <property type="term" value="F:lyase activity"/>
    <property type="evidence" value="ECO:0007669"/>
    <property type="project" value="UniProtKB-KW"/>
</dbReference>
<proteinExistence type="predicted"/>
<sequence length="413" mass="46001">MITRSLFLPLVLATAVLADEKPFTMLTDDLLAQLPEAQRTQWTSYIAKSRDAAANEHRILADECQKAGMEKSTPAPGNRKEFEFSNDTPAEWFGSAENQKLAEIVISYQTPTGGWSKAVDYTQGPRQPGTHWTAQNGDAWHYCGTFDNRTTTEQLKFLAGVFTATKREDVKAALMKGLEYVFVAQYPNGGWPQNYPVESGYHEAITLNDDAMMHALELLLAVTKGEKLFSFADDALKQRAQAAFDKGISNIAAMQVKIDGTPTVWCAQHHPLTLAPVKARAKEPPSLSGGESANLVKFLMRYGPTTPEIIAVIDSATKWFEAHKLTGLRKIKTAEGKTDYIEDPTCTDVIWARFYDLQTGKPIFAGAEDGIIYPTFQEMAAKNKVGYDFFSTRPKDLLEKEAARWKKRLEKAE</sequence>
<accession>A0A7W7YCT3</accession>
<dbReference type="AlphaFoldDB" id="A0A7W7YCT3"/>
<feature type="chain" id="PRO_5031149818" evidence="1">
    <location>
        <begin position="19"/>
        <end position="413"/>
    </location>
</feature>
<keyword evidence="1" id="KW-0732">Signal</keyword>
<dbReference type="Proteomes" id="UP000590740">
    <property type="component" value="Unassembled WGS sequence"/>
</dbReference>
<name>A0A7W7YCT3_9BACT</name>
<dbReference type="RefSeq" id="WP_184341015.1">
    <property type="nucleotide sequence ID" value="NZ_JACHIG010000007.1"/>
</dbReference>
<protein>
    <submittedName>
        <fullName evidence="2">PelA/Pel-15E family pectate lyase</fullName>
    </submittedName>
</protein>
<gene>
    <name evidence="2" type="ORF">HNQ65_003416</name>
</gene>
<keyword evidence="2" id="KW-0456">Lyase</keyword>
<feature type="signal peptide" evidence="1">
    <location>
        <begin position="1"/>
        <end position="18"/>
    </location>
</feature>
<dbReference type="EMBL" id="JACHIG010000007">
    <property type="protein sequence ID" value="MBB5033826.1"/>
    <property type="molecule type" value="Genomic_DNA"/>
</dbReference>
<evidence type="ECO:0000313" key="2">
    <source>
        <dbReference type="EMBL" id="MBB5033826.1"/>
    </source>
</evidence>
<dbReference type="SUPFAM" id="SSF81853">
    <property type="entry name" value="Family 10 polysaccharide lyase"/>
    <property type="match status" value="1"/>
</dbReference>
<dbReference type="InterPro" id="IPR012669">
    <property type="entry name" value="Pectate_lyase"/>
</dbReference>
<organism evidence="2 3">
    <name type="scientific">Prosthecobacter vanneervenii</name>
    <dbReference type="NCBI Taxonomy" id="48466"/>
    <lineage>
        <taxon>Bacteria</taxon>
        <taxon>Pseudomonadati</taxon>
        <taxon>Verrucomicrobiota</taxon>
        <taxon>Verrucomicrobiia</taxon>
        <taxon>Verrucomicrobiales</taxon>
        <taxon>Verrucomicrobiaceae</taxon>
        <taxon>Prosthecobacter</taxon>
    </lineage>
</organism>